<name>A0A0F9AVI2_9ZZZZ</name>
<feature type="non-terminal residue" evidence="2">
    <location>
        <position position="1"/>
    </location>
</feature>
<dbReference type="PANTHER" id="PTHR43566">
    <property type="entry name" value="CONSERVED PROTEIN"/>
    <property type="match status" value="1"/>
</dbReference>
<dbReference type="AlphaFoldDB" id="A0A0F9AVI2"/>
<comment type="caution">
    <text evidence="2">The sequence shown here is derived from an EMBL/GenBank/DDBJ whole genome shotgun (WGS) entry which is preliminary data.</text>
</comment>
<sequence length="282" mass="33086">IMVDQLPDTKILASGSSSFKLSGSIGEPLTGRQRVITLFTLSALELKDDLGPMKVLEMLDEFLVYGSYPDVLTTKNMDEKREYLITLRDSYLLKDILELENIKNSSKLSDLLKLIAFQIGKEVSLNELSNALGIAKQTVERYLDLLEKSFVIKKVYGFARNLRKEITKTARYYFFDNGIRNAVINNFNDLSTRDDVSSLWENYLFMERLKRQSYYKIFSNNYFWRTYDHKEIDLVEEREGKLFGYEFKWGNKKIKPPGLWFATYEEAEYEVISRKNYIEFIT</sequence>
<dbReference type="InterPro" id="IPR036390">
    <property type="entry name" value="WH_DNA-bd_sf"/>
</dbReference>
<evidence type="ECO:0000259" key="1">
    <source>
        <dbReference type="Pfam" id="PF13635"/>
    </source>
</evidence>
<organism evidence="2">
    <name type="scientific">marine sediment metagenome</name>
    <dbReference type="NCBI Taxonomy" id="412755"/>
    <lineage>
        <taxon>unclassified sequences</taxon>
        <taxon>metagenomes</taxon>
        <taxon>ecological metagenomes</taxon>
    </lineage>
</organism>
<feature type="domain" description="DUF4143" evidence="1">
    <location>
        <begin position="94"/>
        <end position="250"/>
    </location>
</feature>
<dbReference type="SUPFAM" id="SSF46785">
    <property type="entry name" value="Winged helix' DNA-binding domain"/>
    <property type="match status" value="1"/>
</dbReference>
<proteinExistence type="predicted"/>
<dbReference type="InterPro" id="IPR036388">
    <property type="entry name" value="WH-like_DNA-bd_sf"/>
</dbReference>
<protein>
    <recommendedName>
        <fullName evidence="1">DUF4143 domain-containing protein</fullName>
    </recommendedName>
</protein>
<dbReference type="GO" id="GO:0003700">
    <property type="term" value="F:DNA-binding transcription factor activity"/>
    <property type="evidence" value="ECO:0007669"/>
    <property type="project" value="InterPro"/>
</dbReference>
<dbReference type="PANTHER" id="PTHR43566:SF1">
    <property type="entry name" value="AAA+ ATPASE DOMAIN-CONTAINING PROTEIN"/>
    <property type="match status" value="1"/>
</dbReference>
<reference evidence="2" key="1">
    <citation type="journal article" date="2015" name="Nature">
        <title>Complex archaea that bridge the gap between prokaryotes and eukaryotes.</title>
        <authorList>
            <person name="Spang A."/>
            <person name="Saw J.H."/>
            <person name="Jorgensen S.L."/>
            <person name="Zaremba-Niedzwiedzka K."/>
            <person name="Martijn J."/>
            <person name="Lind A.E."/>
            <person name="van Eijk R."/>
            <person name="Schleper C."/>
            <person name="Guy L."/>
            <person name="Ettema T.J."/>
        </authorList>
    </citation>
    <scope>NUCLEOTIDE SEQUENCE</scope>
</reference>
<evidence type="ECO:0000313" key="2">
    <source>
        <dbReference type="EMBL" id="KKK76211.1"/>
    </source>
</evidence>
<accession>A0A0F9AVI2</accession>
<dbReference type="EMBL" id="LAZR01055509">
    <property type="protein sequence ID" value="KKK76211.1"/>
    <property type="molecule type" value="Genomic_DNA"/>
</dbReference>
<dbReference type="InterPro" id="IPR025420">
    <property type="entry name" value="DUF4143"/>
</dbReference>
<dbReference type="Gene3D" id="1.10.10.10">
    <property type="entry name" value="Winged helix-like DNA-binding domain superfamily/Winged helix DNA-binding domain"/>
    <property type="match status" value="1"/>
</dbReference>
<gene>
    <name evidence="2" type="ORF">LCGC14_2865940</name>
</gene>
<dbReference type="Pfam" id="PF13635">
    <property type="entry name" value="DUF4143"/>
    <property type="match status" value="1"/>
</dbReference>